<keyword evidence="10" id="KW-1185">Reference proteome</keyword>
<gene>
    <name evidence="9" type="ORF">BT96DRAFT_953518</name>
</gene>
<dbReference type="CDD" id="cd00537">
    <property type="entry name" value="MTHFR"/>
    <property type="match status" value="1"/>
</dbReference>
<evidence type="ECO:0000256" key="2">
    <source>
        <dbReference type="ARBA" id="ARBA00004777"/>
    </source>
</evidence>
<evidence type="ECO:0000256" key="7">
    <source>
        <dbReference type="RuleBase" id="RU004254"/>
    </source>
</evidence>
<dbReference type="NCBIfam" id="TIGR00677">
    <property type="entry name" value="fadh2_euk"/>
    <property type="match status" value="1"/>
</dbReference>
<dbReference type="EMBL" id="ML769387">
    <property type="protein sequence ID" value="KAE9409768.1"/>
    <property type="molecule type" value="Genomic_DNA"/>
</dbReference>
<dbReference type="GO" id="GO:0004489">
    <property type="term" value="F:methylenetetrahydrofolate reductase [NAD(P)H] activity"/>
    <property type="evidence" value="ECO:0007669"/>
    <property type="project" value="InterPro"/>
</dbReference>
<evidence type="ECO:0000256" key="4">
    <source>
        <dbReference type="ARBA" id="ARBA00022630"/>
    </source>
</evidence>
<dbReference type="Proteomes" id="UP000799118">
    <property type="component" value="Unassembled WGS sequence"/>
</dbReference>
<dbReference type="AlphaFoldDB" id="A0A6A4IKV4"/>
<reference evidence="9" key="1">
    <citation type="journal article" date="2019" name="Environ. Microbiol.">
        <title>Fungal ecological strategies reflected in gene transcription - a case study of two litter decomposers.</title>
        <authorList>
            <person name="Barbi F."/>
            <person name="Kohler A."/>
            <person name="Barry K."/>
            <person name="Baskaran P."/>
            <person name="Daum C."/>
            <person name="Fauchery L."/>
            <person name="Ihrmark K."/>
            <person name="Kuo A."/>
            <person name="LaButti K."/>
            <person name="Lipzen A."/>
            <person name="Morin E."/>
            <person name="Grigoriev I.V."/>
            <person name="Henrissat B."/>
            <person name="Lindahl B."/>
            <person name="Martin F."/>
        </authorList>
    </citation>
    <scope>NUCLEOTIDE SEQUENCE</scope>
    <source>
        <strain evidence="9">JB14</strain>
    </source>
</reference>
<name>A0A6A4IKV4_9AGAR</name>
<keyword evidence="4" id="KW-0285">Flavoprotein</keyword>
<protein>
    <submittedName>
        <fullName evidence="9">MTHFR-domain-containing protein</fullName>
    </submittedName>
</protein>
<dbReference type="SUPFAM" id="SSF51730">
    <property type="entry name" value="FAD-linked oxidoreductase"/>
    <property type="match status" value="1"/>
</dbReference>
<dbReference type="Gene3D" id="3.20.20.220">
    <property type="match status" value="1"/>
</dbReference>
<organism evidence="9 10">
    <name type="scientific">Gymnopus androsaceus JB14</name>
    <dbReference type="NCBI Taxonomy" id="1447944"/>
    <lineage>
        <taxon>Eukaryota</taxon>
        <taxon>Fungi</taxon>
        <taxon>Dikarya</taxon>
        <taxon>Basidiomycota</taxon>
        <taxon>Agaricomycotina</taxon>
        <taxon>Agaricomycetes</taxon>
        <taxon>Agaricomycetidae</taxon>
        <taxon>Agaricales</taxon>
        <taxon>Marasmiineae</taxon>
        <taxon>Omphalotaceae</taxon>
        <taxon>Gymnopus</taxon>
    </lineage>
</organism>
<comment type="pathway">
    <text evidence="2 7">One-carbon metabolism; tetrahydrofolate interconversion.</text>
</comment>
<dbReference type="OrthoDB" id="16284at2759"/>
<dbReference type="GO" id="GO:0009086">
    <property type="term" value="P:methionine biosynthetic process"/>
    <property type="evidence" value="ECO:0007669"/>
    <property type="project" value="TreeGrafter"/>
</dbReference>
<dbReference type="UniPathway" id="UPA00193"/>
<dbReference type="GO" id="GO:0071949">
    <property type="term" value="F:FAD binding"/>
    <property type="evidence" value="ECO:0007669"/>
    <property type="project" value="TreeGrafter"/>
</dbReference>
<feature type="domain" description="MTHFR SAM-binding regulatory" evidence="8">
    <location>
        <begin position="331"/>
        <end position="573"/>
    </location>
</feature>
<accession>A0A6A4IKV4</accession>
<proteinExistence type="inferred from homology"/>
<comment type="cofactor">
    <cofactor evidence="1">
        <name>FAD</name>
        <dbReference type="ChEBI" id="CHEBI:57692"/>
    </cofactor>
</comment>
<dbReference type="InterPro" id="IPR029041">
    <property type="entry name" value="FAD-linked_oxidoreductase-like"/>
</dbReference>
<dbReference type="GO" id="GO:0005829">
    <property type="term" value="C:cytosol"/>
    <property type="evidence" value="ECO:0007669"/>
    <property type="project" value="TreeGrafter"/>
</dbReference>
<evidence type="ECO:0000256" key="5">
    <source>
        <dbReference type="ARBA" id="ARBA00022827"/>
    </source>
</evidence>
<dbReference type="InterPro" id="IPR003171">
    <property type="entry name" value="Mehydrof_redctse-like"/>
</dbReference>
<dbReference type="PANTHER" id="PTHR45754">
    <property type="entry name" value="METHYLENETETRAHYDROFOLATE REDUCTASE"/>
    <property type="match status" value="1"/>
</dbReference>
<dbReference type="PANTHER" id="PTHR45754:SF1">
    <property type="entry name" value="METHYLENETETRAHYDROFOLATE REDUCTASE 1"/>
    <property type="match status" value="1"/>
</dbReference>
<keyword evidence="5" id="KW-0274">FAD</keyword>
<dbReference type="Pfam" id="PF02219">
    <property type="entry name" value="MTHFR"/>
    <property type="match status" value="1"/>
</dbReference>
<evidence type="ECO:0000259" key="8">
    <source>
        <dbReference type="Pfam" id="PF21895"/>
    </source>
</evidence>
<evidence type="ECO:0000313" key="10">
    <source>
        <dbReference type="Proteomes" id="UP000799118"/>
    </source>
</evidence>
<dbReference type="InterPro" id="IPR004621">
    <property type="entry name" value="Fadh2_euk"/>
</dbReference>
<evidence type="ECO:0000313" key="9">
    <source>
        <dbReference type="EMBL" id="KAE9409768.1"/>
    </source>
</evidence>
<comment type="similarity">
    <text evidence="3">Belongs to the methylenetetrahydrofolate reductase family.</text>
</comment>
<dbReference type="GO" id="GO:0035999">
    <property type="term" value="P:tetrahydrofolate interconversion"/>
    <property type="evidence" value="ECO:0007669"/>
    <property type="project" value="UniProtKB-UniPathway"/>
</dbReference>
<dbReference type="InterPro" id="IPR053806">
    <property type="entry name" value="MTHFR_C"/>
</dbReference>
<evidence type="ECO:0000256" key="6">
    <source>
        <dbReference type="ARBA" id="ARBA00023002"/>
    </source>
</evidence>
<evidence type="ECO:0000256" key="1">
    <source>
        <dbReference type="ARBA" id="ARBA00001974"/>
    </source>
</evidence>
<dbReference type="Pfam" id="PF21895">
    <property type="entry name" value="MTHFR_C"/>
    <property type="match status" value="1"/>
</dbReference>
<sequence>MKLIEKIACYNSSHPFYTFEFFPPRTDQGFENLLPRIVRLSNLNPLAISVTWGAGGNTKDSSLNLAELTQSEYHLDTILHLTCTNMEKGMVDDALRAAKERGIQNILALRGDPPRGKEEWIPIDPRFQHALDLVTYIRSHPEFSSYFCIGVAGHPDHLKVDAGADFIITQLFYDEDQFISWIRKVREKGITIPIMPGIMPIQTYQSFVRLTKLTGTKVPAEVIELNPVQHDDQVIKNYGVELTVKMIRRITRETDIAGVHFCTLNLEKSVQRVLESLQWTGSSTQLAPNKLIEGPASGTMTPTTASNTATLALANINILPTQTEAGSGELNKADSWDDFPNGRWGDFKSPAYGAQGPWGNNGFHQWGNPQTLDDLTAMFLKYLHSEISTTPFSSDPIFEESKLILTHLQKLTERGWWTVGSQPAVDGVESSDPVVGWGPTNGYVFQKSFVEFFCSEKDLKAIENKVGEKGEGWVHYYAANSKGDCISNVPEDGRNAVTWGVFSGQELIQTTIIERQSFLAWKEEAFGIWADWASFYRPDSPERKLLERVHDELWLVSVIHHDFKGVEALWTFLIDE</sequence>
<evidence type="ECO:0000256" key="3">
    <source>
        <dbReference type="ARBA" id="ARBA00006743"/>
    </source>
</evidence>
<keyword evidence="6" id="KW-0560">Oxidoreductase</keyword>